<dbReference type="PANTHER" id="PTHR24293">
    <property type="entry name" value="CYTOCHROME P450 FAMILY 46 SUBFAMILY A"/>
    <property type="match status" value="1"/>
</dbReference>
<evidence type="ECO:0000313" key="2">
    <source>
        <dbReference type="Proteomes" id="UP000314294"/>
    </source>
</evidence>
<protein>
    <submittedName>
        <fullName evidence="1">Cholesterol 24-hydroxylase</fullName>
    </submittedName>
</protein>
<accession>A0A4Z2E1F0</accession>
<dbReference type="GO" id="GO:0006707">
    <property type="term" value="P:cholesterol catabolic process"/>
    <property type="evidence" value="ECO:0007669"/>
    <property type="project" value="InterPro"/>
</dbReference>
<dbReference type="Proteomes" id="UP000314294">
    <property type="component" value="Unassembled WGS sequence"/>
</dbReference>
<name>A0A4Z2E1F0_9TELE</name>
<organism evidence="1 2">
    <name type="scientific">Liparis tanakae</name>
    <name type="common">Tanaka's snailfish</name>
    <dbReference type="NCBI Taxonomy" id="230148"/>
    <lineage>
        <taxon>Eukaryota</taxon>
        <taxon>Metazoa</taxon>
        <taxon>Chordata</taxon>
        <taxon>Craniata</taxon>
        <taxon>Vertebrata</taxon>
        <taxon>Euteleostomi</taxon>
        <taxon>Actinopterygii</taxon>
        <taxon>Neopterygii</taxon>
        <taxon>Teleostei</taxon>
        <taxon>Neoteleostei</taxon>
        <taxon>Acanthomorphata</taxon>
        <taxon>Eupercaria</taxon>
        <taxon>Perciformes</taxon>
        <taxon>Cottioidei</taxon>
        <taxon>Cottales</taxon>
        <taxon>Liparidae</taxon>
        <taxon>Liparis</taxon>
    </lineage>
</organism>
<dbReference type="GO" id="GO:0020037">
    <property type="term" value="F:heme binding"/>
    <property type="evidence" value="ECO:0007669"/>
    <property type="project" value="InterPro"/>
</dbReference>
<dbReference type="GO" id="GO:0033781">
    <property type="term" value="F:cholesterol 24-hydroxylase activity"/>
    <property type="evidence" value="ECO:0007669"/>
    <property type="project" value="InterPro"/>
</dbReference>
<reference evidence="1 2" key="1">
    <citation type="submission" date="2019-03" db="EMBL/GenBank/DDBJ databases">
        <title>First draft genome of Liparis tanakae, snailfish: a comprehensive survey of snailfish specific genes.</title>
        <authorList>
            <person name="Kim W."/>
            <person name="Song I."/>
            <person name="Jeong J.-H."/>
            <person name="Kim D."/>
            <person name="Kim S."/>
            <person name="Ryu S."/>
            <person name="Song J.Y."/>
            <person name="Lee S.K."/>
        </authorList>
    </citation>
    <scope>NUCLEOTIDE SEQUENCE [LARGE SCALE GENOMIC DNA]</scope>
    <source>
        <tissue evidence="1">Muscle</tissue>
    </source>
</reference>
<dbReference type="EMBL" id="SRLO01021981">
    <property type="protein sequence ID" value="TNN22544.1"/>
    <property type="molecule type" value="Genomic_DNA"/>
</dbReference>
<comment type="caution">
    <text evidence="1">The sequence shown here is derived from an EMBL/GenBank/DDBJ whole genome shotgun (WGS) entry which is preliminary data.</text>
</comment>
<dbReference type="AlphaFoldDB" id="A0A4Z2E1F0"/>
<gene>
    <name evidence="1" type="primary">CYP46A1</name>
    <name evidence="1" type="ORF">EYF80_067342</name>
</gene>
<keyword evidence="2" id="KW-1185">Reference proteome</keyword>
<dbReference type="OrthoDB" id="1470350at2759"/>
<dbReference type="InterPro" id="IPR039983">
    <property type="entry name" value="CYP46A1"/>
</dbReference>
<sequence length="73" mass="8390">MALLLLLLGWSAKLLLLAALLLLLGYLCYVKHVHMKYDHIPGPPRDSFLFGHSATYVELTRSGQLIHDRFLEW</sequence>
<evidence type="ECO:0000313" key="1">
    <source>
        <dbReference type="EMBL" id="TNN22544.1"/>
    </source>
</evidence>
<proteinExistence type="predicted"/>
<dbReference type="GO" id="GO:0005506">
    <property type="term" value="F:iron ion binding"/>
    <property type="evidence" value="ECO:0007669"/>
    <property type="project" value="InterPro"/>
</dbReference>
<dbReference type="PANTHER" id="PTHR24293:SF1">
    <property type="entry name" value="CHOLESTEROL 24-HYDROXYLASE"/>
    <property type="match status" value="1"/>
</dbReference>